<reference evidence="2" key="2">
    <citation type="submission" date="2015-01" db="EMBL/GenBank/DDBJ databases">
        <title>Evolutionary Origins and Diversification of the Mycorrhizal Mutualists.</title>
        <authorList>
            <consortium name="DOE Joint Genome Institute"/>
            <consortium name="Mycorrhizal Genomics Consortium"/>
            <person name="Kohler A."/>
            <person name="Kuo A."/>
            <person name="Nagy L.G."/>
            <person name="Floudas D."/>
            <person name="Copeland A."/>
            <person name="Barry K.W."/>
            <person name="Cichocki N."/>
            <person name="Veneault-Fourrey C."/>
            <person name="LaButti K."/>
            <person name="Lindquist E.A."/>
            <person name="Lipzen A."/>
            <person name="Lundell T."/>
            <person name="Morin E."/>
            <person name="Murat C."/>
            <person name="Riley R."/>
            <person name="Ohm R."/>
            <person name="Sun H."/>
            <person name="Tunlid A."/>
            <person name="Henrissat B."/>
            <person name="Grigoriev I.V."/>
            <person name="Hibbett D.S."/>
            <person name="Martin F."/>
        </authorList>
    </citation>
    <scope>NUCLEOTIDE SEQUENCE [LARGE SCALE GENOMIC DNA]</scope>
    <source>
        <strain evidence="2">Zn</strain>
    </source>
</reference>
<dbReference type="EMBL" id="KN832884">
    <property type="protein sequence ID" value="KIM96567.1"/>
    <property type="molecule type" value="Genomic_DNA"/>
</dbReference>
<dbReference type="HOGENOM" id="CLU_1741107_0_0_1"/>
<protein>
    <submittedName>
        <fullName evidence="1">Uncharacterized protein</fullName>
    </submittedName>
</protein>
<gene>
    <name evidence="1" type="ORF">OIDMADRAFT_58881</name>
</gene>
<dbReference type="OrthoDB" id="5421601at2759"/>
<dbReference type="InParanoid" id="A0A0C3D3S1"/>
<reference evidence="1 2" key="1">
    <citation type="submission" date="2014-04" db="EMBL/GenBank/DDBJ databases">
        <authorList>
            <consortium name="DOE Joint Genome Institute"/>
            <person name="Kuo A."/>
            <person name="Martino E."/>
            <person name="Perotto S."/>
            <person name="Kohler A."/>
            <person name="Nagy L.G."/>
            <person name="Floudas D."/>
            <person name="Copeland A."/>
            <person name="Barry K.W."/>
            <person name="Cichocki N."/>
            <person name="Veneault-Fourrey C."/>
            <person name="LaButti K."/>
            <person name="Lindquist E.A."/>
            <person name="Lipzen A."/>
            <person name="Lundell T."/>
            <person name="Morin E."/>
            <person name="Murat C."/>
            <person name="Sun H."/>
            <person name="Tunlid A."/>
            <person name="Henrissat B."/>
            <person name="Grigoriev I.V."/>
            <person name="Hibbett D.S."/>
            <person name="Martin F."/>
            <person name="Nordberg H.P."/>
            <person name="Cantor M.N."/>
            <person name="Hua S.X."/>
        </authorList>
    </citation>
    <scope>NUCLEOTIDE SEQUENCE [LARGE SCALE GENOMIC DNA]</scope>
    <source>
        <strain evidence="1 2">Zn</strain>
    </source>
</reference>
<sequence length="150" mass="16758">MCSLFDEIIKRANDPHVSEAGLSRLALVPPSIEWMANTAWPLSAFNKFLSIRSDRTFRAGNYKRKALGDLSDEFLDPTCSSFGTGIEIVEHAEACIDEGALRIFLSRLPRLRTFKLTYSTAVYAKSHSMDADALMRAIEDEVGTKLEILN</sequence>
<accession>A0A0C3D3S1</accession>
<evidence type="ECO:0000313" key="1">
    <source>
        <dbReference type="EMBL" id="KIM96567.1"/>
    </source>
</evidence>
<dbReference type="AlphaFoldDB" id="A0A0C3D3S1"/>
<organism evidence="1 2">
    <name type="scientific">Oidiodendron maius (strain Zn)</name>
    <dbReference type="NCBI Taxonomy" id="913774"/>
    <lineage>
        <taxon>Eukaryota</taxon>
        <taxon>Fungi</taxon>
        <taxon>Dikarya</taxon>
        <taxon>Ascomycota</taxon>
        <taxon>Pezizomycotina</taxon>
        <taxon>Leotiomycetes</taxon>
        <taxon>Leotiomycetes incertae sedis</taxon>
        <taxon>Myxotrichaceae</taxon>
        <taxon>Oidiodendron</taxon>
    </lineage>
</organism>
<keyword evidence="2" id="KW-1185">Reference proteome</keyword>
<name>A0A0C3D3S1_OIDMZ</name>
<proteinExistence type="predicted"/>
<evidence type="ECO:0000313" key="2">
    <source>
        <dbReference type="Proteomes" id="UP000054321"/>
    </source>
</evidence>
<dbReference type="Proteomes" id="UP000054321">
    <property type="component" value="Unassembled WGS sequence"/>
</dbReference>